<dbReference type="AlphaFoldDB" id="A0A9D9GVL0"/>
<dbReference type="GO" id="GO:0019867">
    <property type="term" value="C:outer membrane"/>
    <property type="evidence" value="ECO:0007669"/>
    <property type="project" value="InterPro"/>
</dbReference>
<dbReference type="Proteomes" id="UP000823635">
    <property type="component" value="Unassembled WGS sequence"/>
</dbReference>
<organism evidence="1 2">
    <name type="scientific">Candidatus Egerieousia excrementavium</name>
    <dbReference type="NCBI Taxonomy" id="2840778"/>
    <lineage>
        <taxon>Bacteria</taxon>
        <taxon>Pseudomonadati</taxon>
        <taxon>Bacteroidota</taxon>
        <taxon>Bacteroidia</taxon>
        <taxon>Bacteroidales</taxon>
        <taxon>Candidatus Egerieousia</taxon>
    </lineage>
</organism>
<proteinExistence type="predicted"/>
<comment type="caution">
    <text evidence="1">The sequence shown here is derived from an EMBL/GenBank/DDBJ whole genome shotgun (WGS) entry which is preliminary data.</text>
</comment>
<evidence type="ECO:0000313" key="2">
    <source>
        <dbReference type="Proteomes" id="UP000823635"/>
    </source>
</evidence>
<dbReference type="GO" id="GO:0043165">
    <property type="term" value="P:Gram-negative-bacterium-type cell outer membrane assembly"/>
    <property type="evidence" value="ECO:0007669"/>
    <property type="project" value="InterPro"/>
</dbReference>
<dbReference type="EMBL" id="JADINB010000062">
    <property type="protein sequence ID" value="MBO8428810.1"/>
    <property type="molecule type" value="Genomic_DNA"/>
</dbReference>
<dbReference type="InterPro" id="IPR007485">
    <property type="entry name" value="LPS_assembly_LptE"/>
</dbReference>
<reference evidence="1" key="1">
    <citation type="submission" date="2020-10" db="EMBL/GenBank/DDBJ databases">
        <authorList>
            <person name="Gilroy R."/>
        </authorList>
    </citation>
    <scope>NUCLEOTIDE SEQUENCE</scope>
    <source>
        <strain evidence="1">15467</strain>
    </source>
</reference>
<evidence type="ECO:0000313" key="1">
    <source>
        <dbReference type="EMBL" id="MBO8428810.1"/>
    </source>
</evidence>
<accession>A0A9D9GVL0</accession>
<gene>
    <name evidence="1" type="ORF">IAC68_02610</name>
</gene>
<sequence>MRRITAIFLSVLVSAILSGCGIYSFSGTSIAPDVTSISVYTIENRAMKVNPSLSNTLTNALQDKYRRLTNLEMLPEGGDLEVSGIITNYDVTPTAVTSDEIASQNRLTITVRITYKNNKHEEEDFERSFAAFQDYDSNNSLDAVESGLCEDIVEILVEDIFNATVANW</sequence>
<protein>
    <submittedName>
        <fullName evidence="1">LptE family protein</fullName>
    </submittedName>
</protein>
<dbReference type="Pfam" id="PF04390">
    <property type="entry name" value="LptE"/>
    <property type="match status" value="1"/>
</dbReference>
<dbReference type="PROSITE" id="PS51257">
    <property type="entry name" value="PROKAR_LIPOPROTEIN"/>
    <property type="match status" value="1"/>
</dbReference>
<reference evidence="1" key="2">
    <citation type="journal article" date="2021" name="PeerJ">
        <title>Extensive microbial diversity within the chicken gut microbiome revealed by metagenomics and culture.</title>
        <authorList>
            <person name="Gilroy R."/>
            <person name="Ravi A."/>
            <person name="Getino M."/>
            <person name="Pursley I."/>
            <person name="Horton D.L."/>
            <person name="Alikhan N.F."/>
            <person name="Baker D."/>
            <person name="Gharbi K."/>
            <person name="Hall N."/>
            <person name="Watson M."/>
            <person name="Adriaenssens E.M."/>
            <person name="Foster-Nyarko E."/>
            <person name="Jarju S."/>
            <person name="Secka A."/>
            <person name="Antonio M."/>
            <person name="Oren A."/>
            <person name="Chaudhuri R.R."/>
            <person name="La Ragione R."/>
            <person name="Hildebrand F."/>
            <person name="Pallen M.J."/>
        </authorList>
    </citation>
    <scope>NUCLEOTIDE SEQUENCE</scope>
    <source>
        <strain evidence="1">15467</strain>
    </source>
</reference>
<name>A0A9D9GVL0_9BACT</name>